<dbReference type="Proteomes" id="UP000629619">
    <property type="component" value="Unassembled WGS sequence"/>
</dbReference>
<dbReference type="Pfam" id="PF00126">
    <property type="entry name" value="HTH_1"/>
    <property type="match status" value="1"/>
</dbReference>
<sequence>MELRHLRAFAALAEERHFGRAADRLHIAQPALSQQVKQLEREFGVELVSRTTRRVELTGAGRRFAEHARAVLGSAERATADMALVAAGRAGRVSVGFIGTATYDLLPLATREVRRQLPDVRLEPHGELLSPALVDGLADGTYDLVVLRPDGERRPFDLRVLRAEPLVAVLPERHPLADRSRIDLAELAAEPFVTHFSGHRSSMHEHVLAACAAAGFQPASTMEVGETATLVVFVAAGLGVALVPEPVRRLALDGVAYVPLVDPPAVELAIATRAQESSPAVHRVADIIVRCSEGQFETREADSRGTP</sequence>
<dbReference type="InterPro" id="IPR000847">
    <property type="entry name" value="LysR_HTH_N"/>
</dbReference>
<dbReference type="CDD" id="cd08414">
    <property type="entry name" value="PBP2_LTTR_aromatics_like"/>
    <property type="match status" value="1"/>
</dbReference>
<dbReference type="GO" id="GO:0032993">
    <property type="term" value="C:protein-DNA complex"/>
    <property type="evidence" value="ECO:0007669"/>
    <property type="project" value="TreeGrafter"/>
</dbReference>
<feature type="domain" description="HTH lysR-type" evidence="5">
    <location>
        <begin position="1"/>
        <end position="58"/>
    </location>
</feature>
<comment type="similarity">
    <text evidence="1">Belongs to the LysR transcriptional regulatory family.</text>
</comment>
<dbReference type="SUPFAM" id="SSF46785">
    <property type="entry name" value="Winged helix' DNA-binding domain"/>
    <property type="match status" value="1"/>
</dbReference>
<keyword evidence="3" id="KW-0238">DNA-binding</keyword>
<dbReference type="EMBL" id="BOMW01000014">
    <property type="protein sequence ID" value="GIF03892.1"/>
    <property type="molecule type" value="Genomic_DNA"/>
</dbReference>
<proteinExistence type="inferred from homology"/>
<dbReference type="FunFam" id="1.10.10.10:FF:000001">
    <property type="entry name" value="LysR family transcriptional regulator"/>
    <property type="match status" value="1"/>
</dbReference>
<evidence type="ECO:0000256" key="2">
    <source>
        <dbReference type="ARBA" id="ARBA00023015"/>
    </source>
</evidence>
<dbReference type="InterPro" id="IPR036390">
    <property type="entry name" value="WH_DNA-bd_sf"/>
</dbReference>
<comment type="caution">
    <text evidence="6">The sequence shown here is derived from an EMBL/GenBank/DDBJ whole genome shotgun (WGS) entry which is preliminary data.</text>
</comment>
<organism evidence="6 7">
    <name type="scientific">Actinoplanes siamensis</name>
    <dbReference type="NCBI Taxonomy" id="1223317"/>
    <lineage>
        <taxon>Bacteria</taxon>
        <taxon>Bacillati</taxon>
        <taxon>Actinomycetota</taxon>
        <taxon>Actinomycetes</taxon>
        <taxon>Micromonosporales</taxon>
        <taxon>Micromonosporaceae</taxon>
        <taxon>Actinoplanes</taxon>
    </lineage>
</organism>
<gene>
    <name evidence="6" type="ORF">Asi03nite_14300</name>
</gene>
<dbReference type="PANTHER" id="PTHR30346">
    <property type="entry name" value="TRANSCRIPTIONAL DUAL REGULATOR HCAR-RELATED"/>
    <property type="match status" value="1"/>
</dbReference>
<dbReference type="RefSeq" id="WP_203677587.1">
    <property type="nucleotide sequence ID" value="NZ_BOMW01000014.1"/>
</dbReference>
<evidence type="ECO:0000313" key="7">
    <source>
        <dbReference type="Proteomes" id="UP000629619"/>
    </source>
</evidence>
<protein>
    <submittedName>
        <fullName evidence="6">LysR family transcriptional regulator</fullName>
    </submittedName>
</protein>
<keyword evidence="2" id="KW-0805">Transcription regulation</keyword>
<evidence type="ECO:0000256" key="4">
    <source>
        <dbReference type="ARBA" id="ARBA00023163"/>
    </source>
</evidence>
<evidence type="ECO:0000259" key="5">
    <source>
        <dbReference type="PROSITE" id="PS50931"/>
    </source>
</evidence>
<dbReference type="Gene3D" id="3.40.190.10">
    <property type="entry name" value="Periplasmic binding protein-like II"/>
    <property type="match status" value="2"/>
</dbReference>
<dbReference type="PANTHER" id="PTHR30346:SF28">
    <property type="entry name" value="HTH-TYPE TRANSCRIPTIONAL REGULATOR CYNR"/>
    <property type="match status" value="1"/>
</dbReference>
<keyword evidence="4" id="KW-0804">Transcription</keyword>
<dbReference type="PROSITE" id="PS50931">
    <property type="entry name" value="HTH_LYSR"/>
    <property type="match status" value="1"/>
</dbReference>
<dbReference type="Pfam" id="PF03466">
    <property type="entry name" value="LysR_substrate"/>
    <property type="match status" value="1"/>
</dbReference>
<dbReference type="InterPro" id="IPR005119">
    <property type="entry name" value="LysR_subst-bd"/>
</dbReference>
<dbReference type="GO" id="GO:0003677">
    <property type="term" value="F:DNA binding"/>
    <property type="evidence" value="ECO:0007669"/>
    <property type="project" value="UniProtKB-KW"/>
</dbReference>
<dbReference type="Gene3D" id="1.10.10.10">
    <property type="entry name" value="Winged helix-like DNA-binding domain superfamily/Winged helix DNA-binding domain"/>
    <property type="match status" value="1"/>
</dbReference>
<evidence type="ECO:0000256" key="1">
    <source>
        <dbReference type="ARBA" id="ARBA00009437"/>
    </source>
</evidence>
<dbReference type="GO" id="GO:0003700">
    <property type="term" value="F:DNA-binding transcription factor activity"/>
    <property type="evidence" value="ECO:0007669"/>
    <property type="project" value="InterPro"/>
</dbReference>
<evidence type="ECO:0000256" key="3">
    <source>
        <dbReference type="ARBA" id="ARBA00023125"/>
    </source>
</evidence>
<accession>A0A919TI54</accession>
<keyword evidence="7" id="KW-1185">Reference proteome</keyword>
<dbReference type="PRINTS" id="PR00039">
    <property type="entry name" value="HTHLYSR"/>
</dbReference>
<name>A0A919TI54_9ACTN</name>
<dbReference type="InterPro" id="IPR036388">
    <property type="entry name" value="WH-like_DNA-bd_sf"/>
</dbReference>
<dbReference type="AlphaFoldDB" id="A0A919TI54"/>
<dbReference type="SUPFAM" id="SSF53850">
    <property type="entry name" value="Periplasmic binding protein-like II"/>
    <property type="match status" value="1"/>
</dbReference>
<reference evidence="6" key="1">
    <citation type="submission" date="2021-01" db="EMBL/GenBank/DDBJ databases">
        <title>Whole genome shotgun sequence of Actinoplanes siamensis NBRC 109076.</title>
        <authorList>
            <person name="Komaki H."/>
            <person name="Tamura T."/>
        </authorList>
    </citation>
    <scope>NUCLEOTIDE SEQUENCE</scope>
    <source>
        <strain evidence="6">NBRC 109076</strain>
    </source>
</reference>
<evidence type="ECO:0000313" key="6">
    <source>
        <dbReference type="EMBL" id="GIF03892.1"/>
    </source>
</evidence>